<dbReference type="GO" id="GO:0005737">
    <property type="term" value="C:cytoplasm"/>
    <property type="evidence" value="ECO:0007669"/>
    <property type="project" value="TreeGrafter"/>
</dbReference>
<evidence type="ECO:0000256" key="3">
    <source>
        <dbReference type="PROSITE-ProRule" id="PRU10141"/>
    </source>
</evidence>
<evidence type="ECO:0000259" key="5">
    <source>
        <dbReference type="PROSITE" id="PS50011"/>
    </source>
</evidence>
<comment type="caution">
    <text evidence="6">The sequence shown here is derived from an EMBL/GenBank/DDBJ whole genome shotgun (WGS) entry which is preliminary data.</text>
</comment>
<dbReference type="PROSITE" id="PS00108">
    <property type="entry name" value="PROTEIN_KINASE_ST"/>
    <property type="match status" value="1"/>
</dbReference>
<dbReference type="Gene3D" id="1.10.510.10">
    <property type="entry name" value="Transferase(Phosphotransferase) domain 1"/>
    <property type="match status" value="1"/>
</dbReference>
<dbReference type="InterPro" id="IPR017441">
    <property type="entry name" value="Protein_kinase_ATP_BS"/>
</dbReference>
<dbReference type="InterPro" id="IPR000719">
    <property type="entry name" value="Prot_kinase_dom"/>
</dbReference>
<dbReference type="SMART" id="SM00220">
    <property type="entry name" value="S_TKc"/>
    <property type="match status" value="1"/>
</dbReference>
<reference evidence="6 7" key="1">
    <citation type="submission" date="2019-02" db="EMBL/GenBank/DDBJ databases">
        <title>Genome sequencing of the rare red list fungi Hericium alpestre (H. flagellum).</title>
        <authorList>
            <person name="Buettner E."/>
            <person name="Kellner H."/>
        </authorList>
    </citation>
    <scope>NUCLEOTIDE SEQUENCE [LARGE SCALE GENOMIC DNA]</scope>
    <source>
        <strain evidence="6 7">DSM 108284</strain>
    </source>
</reference>
<gene>
    <name evidence="6" type="ORF">EWM64_g73</name>
</gene>
<dbReference type="EMBL" id="SFCI01000003">
    <property type="protein sequence ID" value="TFY83948.1"/>
    <property type="molecule type" value="Genomic_DNA"/>
</dbReference>
<dbReference type="GO" id="GO:0005524">
    <property type="term" value="F:ATP binding"/>
    <property type="evidence" value="ECO:0007669"/>
    <property type="project" value="UniProtKB-UniRule"/>
</dbReference>
<dbReference type="PANTHER" id="PTHR24348:SF68">
    <property type="entry name" value="SERINE_THREONINE-PROTEIN KINASE ATG1C"/>
    <property type="match status" value="1"/>
</dbReference>
<dbReference type="GO" id="GO:0004674">
    <property type="term" value="F:protein serine/threonine kinase activity"/>
    <property type="evidence" value="ECO:0007669"/>
    <property type="project" value="UniProtKB-KW"/>
</dbReference>
<dbReference type="STRING" id="135208.A0A4Z0ADB5"/>
<protein>
    <recommendedName>
        <fullName evidence="5">Protein kinase domain-containing protein</fullName>
    </recommendedName>
</protein>
<accession>A0A4Z0ADB5</accession>
<organism evidence="6 7">
    <name type="scientific">Hericium alpestre</name>
    <dbReference type="NCBI Taxonomy" id="135208"/>
    <lineage>
        <taxon>Eukaryota</taxon>
        <taxon>Fungi</taxon>
        <taxon>Dikarya</taxon>
        <taxon>Basidiomycota</taxon>
        <taxon>Agaricomycotina</taxon>
        <taxon>Agaricomycetes</taxon>
        <taxon>Russulales</taxon>
        <taxon>Hericiaceae</taxon>
        <taxon>Hericium</taxon>
    </lineage>
</organism>
<keyword evidence="4" id="KW-0723">Serine/threonine-protein kinase</keyword>
<feature type="binding site" evidence="3">
    <location>
        <position position="56"/>
    </location>
    <ligand>
        <name>ATP</name>
        <dbReference type="ChEBI" id="CHEBI:30616"/>
    </ligand>
</feature>
<keyword evidence="7" id="KW-1185">Reference proteome</keyword>
<sequence length="444" mass="49168">MARSHTTEKEEVPNLVGETVDNGKLFLLSKLGSGAYGVVYRAVDVTSPDGEEFAVKHSRRPILPRISDIPGVVTMHRHFENDKFLFLVFYYARGGDLFGAITKTNIYYRNDDLVKSAIIQLIDATEACHKRNVFHRDLKPENILCEKDSDRLYLADFGLASGLTISSQFGCGSSFYMSPECIGKEFSVGAFSTRHNDIWSLAVILVNIVTGRNPWRIAMKQDDCFSGFMRNPDYLLTMLPISREFNDLLCQIFLLNPLDRLSLPEFRREVRRMPTFFMAEKDLSRASHFVRSAAQQYGTQGLPRVPRIAIDPTLLNDESQICSSCSSSSLEFAEADIGSAADLDLEEGYAFDRPNPYSPAFVPQRQFLTPPPRDAFVIASLSGTTATSDADSGGPITPETRAVRPVVQVPSLPDDMGLGEGLVVPTKAQATSGDKAYLYVTLAS</sequence>
<comment type="similarity">
    <text evidence="4">Belongs to the protein kinase superfamily.</text>
</comment>
<dbReference type="PROSITE" id="PS50011">
    <property type="entry name" value="PROTEIN_KINASE_DOM"/>
    <property type="match status" value="1"/>
</dbReference>
<dbReference type="PROSITE" id="PS00107">
    <property type="entry name" value="PROTEIN_KINASE_ATP"/>
    <property type="match status" value="1"/>
</dbReference>
<dbReference type="SUPFAM" id="SSF56112">
    <property type="entry name" value="Protein kinase-like (PK-like)"/>
    <property type="match status" value="1"/>
</dbReference>
<evidence type="ECO:0000256" key="1">
    <source>
        <dbReference type="ARBA" id="ARBA00022741"/>
    </source>
</evidence>
<dbReference type="Pfam" id="PF00069">
    <property type="entry name" value="Pkinase"/>
    <property type="match status" value="1"/>
</dbReference>
<evidence type="ECO:0000256" key="2">
    <source>
        <dbReference type="ARBA" id="ARBA00022840"/>
    </source>
</evidence>
<dbReference type="InterPro" id="IPR045269">
    <property type="entry name" value="Atg1-like"/>
</dbReference>
<keyword evidence="2 3" id="KW-0067">ATP-binding</keyword>
<keyword evidence="4" id="KW-0808">Transferase</keyword>
<evidence type="ECO:0000256" key="4">
    <source>
        <dbReference type="RuleBase" id="RU000304"/>
    </source>
</evidence>
<dbReference type="PANTHER" id="PTHR24348">
    <property type="entry name" value="SERINE/THREONINE-PROTEIN KINASE UNC-51-RELATED"/>
    <property type="match status" value="1"/>
</dbReference>
<dbReference type="InterPro" id="IPR008271">
    <property type="entry name" value="Ser/Thr_kinase_AS"/>
</dbReference>
<name>A0A4Z0ADB5_9AGAM</name>
<dbReference type="AlphaFoldDB" id="A0A4Z0ADB5"/>
<evidence type="ECO:0000313" key="6">
    <source>
        <dbReference type="EMBL" id="TFY83948.1"/>
    </source>
</evidence>
<proteinExistence type="inferred from homology"/>
<dbReference type="OrthoDB" id="541276at2759"/>
<dbReference type="Proteomes" id="UP000298061">
    <property type="component" value="Unassembled WGS sequence"/>
</dbReference>
<feature type="domain" description="Protein kinase" evidence="5">
    <location>
        <begin position="25"/>
        <end position="276"/>
    </location>
</feature>
<dbReference type="GO" id="GO:0010506">
    <property type="term" value="P:regulation of autophagy"/>
    <property type="evidence" value="ECO:0007669"/>
    <property type="project" value="InterPro"/>
</dbReference>
<dbReference type="InterPro" id="IPR011009">
    <property type="entry name" value="Kinase-like_dom_sf"/>
</dbReference>
<keyword evidence="4" id="KW-0418">Kinase</keyword>
<keyword evidence="1 3" id="KW-0547">Nucleotide-binding</keyword>
<evidence type="ECO:0000313" key="7">
    <source>
        <dbReference type="Proteomes" id="UP000298061"/>
    </source>
</evidence>